<dbReference type="GO" id="GO:0006302">
    <property type="term" value="P:double-strand break repair"/>
    <property type="evidence" value="ECO:0007669"/>
    <property type="project" value="InterPro"/>
</dbReference>
<sequence length="782" mass="88237">MIIKRVSLKNIKSYKEAEIELPEGITGISGLNGSGKSTVLEAIGYALFDCLPYTQAEFVRKGEKTGEITVEIEGGDGLRYVITRKCGSSQAYSITDSLGQKYEGKEDVGDRLCEVLGYRVADLDGLKSMFENAIGVLQGTFVSEFLESATKRKSIFDPLLHIDEFNVAFKNLLSLKNLVKDRIDRLENEKKFLEGKTIRLEPLKDEQKTLSAESLSLSGLLAEKRQKLAETSSVKESLDALEKSVQELDSRFKLKTAEAASVRREVADVMTQLQACEAAEKKLAESKPGYDAFLAKNAEKEKLEKQRLERDTLLTTINTTSIKVTELRTKSAAADKALTDIEETEKAIPALAEKALAQEKLEEEKQKTRSMIQAKDIELAQVRERVNKARGSKGNMCPILMGVECGAVTDFSDYFANQTRRIDDEKRLLEAQAAAIENQLRELKNPKLALSMLQEQVKKKTAAQEEKAKLANELEARNAELMEKFTSLKQYEHVQKEIEQANKDIASYKPAYEAYQQNVKMAGQKASFQQKLEMATVALDKCQNELSVLEKQLEEKRALYDKDAHLQAKATCELLNREVASTAAKVEEMTRRAKVVAEEIRLIMEDLEKIKEIEKAQAEENEYMRFVDISRNIIKIAGPEIVQLYIDLISREATKMYCEIAGDRRLEIRWTADYDIIMIEDGRERSFKQLSGGEQMSAALAVRLAILKILTNSDVVFLDEPTQNMDERRRNNLAQEITRIKDFRQMVVISHDDTFNANLENVIEIEKVNGESTVRRSQVAGP</sequence>
<feature type="coiled-coil region" evidence="3">
    <location>
        <begin position="525"/>
        <end position="592"/>
    </location>
</feature>
<dbReference type="STRING" id="351160.RRC96"/>
<evidence type="ECO:0000313" key="4">
    <source>
        <dbReference type="EMBL" id="CAJ37868.1"/>
    </source>
</evidence>
<evidence type="ECO:0000256" key="3">
    <source>
        <dbReference type="SAM" id="Coils"/>
    </source>
</evidence>
<dbReference type="GeneID" id="5145540"/>
<accession>Q0W175</accession>
<dbReference type="GO" id="GO:0016887">
    <property type="term" value="F:ATP hydrolysis activity"/>
    <property type="evidence" value="ECO:0007669"/>
    <property type="project" value="InterPro"/>
</dbReference>
<organism evidence="4 5">
    <name type="scientific">Methanocella arvoryzae (strain DSM 22066 / NBRC 105507 / MRE50)</name>
    <dbReference type="NCBI Taxonomy" id="351160"/>
    <lineage>
        <taxon>Archaea</taxon>
        <taxon>Methanobacteriati</taxon>
        <taxon>Methanobacteriota</taxon>
        <taxon>Stenosarchaea group</taxon>
        <taxon>Methanomicrobia</taxon>
        <taxon>Methanocellales</taxon>
        <taxon>Methanocellaceae</taxon>
        <taxon>Methanocella</taxon>
    </lineage>
</organism>
<dbReference type="EMBL" id="AM114193">
    <property type="protein sequence ID" value="CAJ37868.1"/>
    <property type="molecule type" value="Genomic_DNA"/>
</dbReference>
<feature type="coiled-coil region" evidence="3">
    <location>
        <begin position="169"/>
        <end position="196"/>
    </location>
</feature>
<dbReference type="InterPro" id="IPR027417">
    <property type="entry name" value="P-loop_NTPase"/>
</dbReference>
<evidence type="ECO:0000313" key="5">
    <source>
        <dbReference type="Proteomes" id="UP000000663"/>
    </source>
</evidence>
<proteinExistence type="inferred from homology"/>
<protein>
    <submittedName>
        <fullName evidence="4">Predicted DNA repair ATPase (Rad50-like)</fullName>
    </submittedName>
</protein>
<feature type="coiled-coil region" evidence="3">
    <location>
        <begin position="419"/>
        <end position="491"/>
    </location>
</feature>
<dbReference type="eggNOG" id="arCOG00368">
    <property type="taxonomic scope" value="Archaea"/>
</dbReference>
<keyword evidence="1 3" id="KW-0175">Coiled coil</keyword>
<dbReference type="KEGG" id="rci:RRC96"/>
<evidence type="ECO:0000256" key="2">
    <source>
        <dbReference type="ARBA" id="ARBA00049666"/>
    </source>
</evidence>
<keyword evidence="5" id="KW-1185">Reference proteome</keyword>
<dbReference type="Gene3D" id="3.40.50.300">
    <property type="entry name" value="P-loop containing nucleotide triphosphate hydrolases"/>
    <property type="match status" value="2"/>
</dbReference>
<dbReference type="RefSeq" id="WP_012034723.1">
    <property type="nucleotide sequence ID" value="NC_009464.1"/>
</dbReference>
<name>Q0W175_METAR</name>
<dbReference type="SUPFAM" id="SSF52540">
    <property type="entry name" value="P-loop containing nucleoside triphosphate hydrolases"/>
    <property type="match status" value="1"/>
</dbReference>
<dbReference type="PANTHER" id="PTHR32114">
    <property type="entry name" value="ABC TRANSPORTER ABCH.3"/>
    <property type="match status" value="1"/>
</dbReference>
<reference evidence="4 5" key="1">
    <citation type="journal article" date="2006" name="Science">
        <title>Genome of rice cluster I archaea -- the key methane producers in the rice rhizosphere.</title>
        <authorList>
            <person name="Erkel C."/>
            <person name="Kube M."/>
            <person name="Reinhardt R."/>
            <person name="Liesack W."/>
        </authorList>
    </citation>
    <scope>NUCLEOTIDE SEQUENCE [LARGE SCALE GENOMIC DNA]</scope>
    <source>
        <strain evidence="5">DSM 22066 / NBRC 105507 / MRE50</strain>
    </source>
</reference>
<dbReference type="OrthoDB" id="25344at2157"/>
<dbReference type="PANTHER" id="PTHR32114:SF2">
    <property type="entry name" value="ABC TRANSPORTER ABCH.3"/>
    <property type="match status" value="1"/>
</dbReference>
<dbReference type="AlphaFoldDB" id="Q0W175"/>
<comment type="similarity">
    <text evidence="2">Belongs to the Sph1/Sph2 family.</text>
</comment>
<evidence type="ECO:0000256" key="1">
    <source>
        <dbReference type="ARBA" id="ARBA00023054"/>
    </source>
</evidence>
<gene>
    <name evidence="4" type="ORF">RRC96</name>
</gene>
<dbReference type="Proteomes" id="UP000000663">
    <property type="component" value="Chromosome"/>
</dbReference>